<reference evidence="3" key="1">
    <citation type="submission" date="2017-11" db="EMBL/GenBank/DDBJ databases">
        <authorList>
            <person name="Lima N.C."/>
            <person name="Parody-Merino A.M."/>
            <person name="Battley P.F."/>
            <person name="Fidler A.E."/>
            <person name="Prosdocimi F."/>
        </authorList>
    </citation>
    <scope>NUCLEOTIDE SEQUENCE [LARGE SCALE GENOMIC DNA]</scope>
</reference>
<dbReference type="Proteomes" id="UP000233556">
    <property type="component" value="Unassembled WGS sequence"/>
</dbReference>
<sequence length="110" mass="12499">MSKFELQECQNSTLKNRGADVSRLVILWPPSLNRKPHMQTMPAGHSFPKSQQLETFTFMSFANQNLNQISSNPPQEQDDGSVAKTTDWDPRDLKVKSKCAGSFRLNFRPS</sequence>
<dbReference type="AlphaFoldDB" id="A0A2I0TSJ8"/>
<reference evidence="3" key="2">
    <citation type="submission" date="2017-12" db="EMBL/GenBank/DDBJ databases">
        <title>Genome sequence of the Bar-tailed Godwit (Limosa lapponica baueri).</title>
        <authorList>
            <person name="Lima N.C.B."/>
            <person name="Parody-Merino A.M."/>
            <person name="Battley P.F."/>
            <person name="Fidler A.E."/>
            <person name="Prosdocimi F."/>
        </authorList>
    </citation>
    <scope>NUCLEOTIDE SEQUENCE [LARGE SCALE GENOMIC DNA]</scope>
</reference>
<name>A0A2I0TSJ8_LIMLA</name>
<organism evidence="2 3">
    <name type="scientific">Limosa lapponica baueri</name>
    <dbReference type="NCBI Taxonomy" id="1758121"/>
    <lineage>
        <taxon>Eukaryota</taxon>
        <taxon>Metazoa</taxon>
        <taxon>Chordata</taxon>
        <taxon>Craniata</taxon>
        <taxon>Vertebrata</taxon>
        <taxon>Euteleostomi</taxon>
        <taxon>Archelosauria</taxon>
        <taxon>Archosauria</taxon>
        <taxon>Dinosauria</taxon>
        <taxon>Saurischia</taxon>
        <taxon>Theropoda</taxon>
        <taxon>Coelurosauria</taxon>
        <taxon>Aves</taxon>
        <taxon>Neognathae</taxon>
        <taxon>Neoaves</taxon>
        <taxon>Charadriiformes</taxon>
        <taxon>Scolopacidae</taxon>
        <taxon>Limosa</taxon>
    </lineage>
</organism>
<feature type="compositionally biased region" description="Polar residues" evidence="1">
    <location>
        <begin position="66"/>
        <end position="75"/>
    </location>
</feature>
<gene>
    <name evidence="2" type="ORF">llap_12918</name>
</gene>
<feature type="region of interest" description="Disordered" evidence="1">
    <location>
        <begin position="66"/>
        <end position="90"/>
    </location>
</feature>
<evidence type="ECO:0000256" key="1">
    <source>
        <dbReference type="SAM" id="MobiDB-lite"/>
    </source>
</evidence>
<accession>A0A2I0TSJ8</accession>
<keyword evidence="3" id="KW-1185">Reference proteome</keyword>
<protein>
    <submittedName>
        <fullName evidence="2">Uncharacterized protein</fullName>
    </submittedName>
</protein>
<proteinExistence type="predicted"/>
<dbReference type="EMBL" id="KZ507462">
    <property type="protein sequence ID" value="PKU36778.1"/>
    <property type="molecule type" value="Genomic_DNA"/>
</dbReference>
<evidence type="ECO:0000313" key="3">
    <source>
        <dbReference type="Proteomes" id="UP000233556"/>
    </source>
</evidence>
<evidence type="ECO:0000313" key="2">
    <source>
        <dbReference type="EMBL" id="PKU36778.1"/>
    </source>
</evidence>